<dbReference type="Pfam" id="PF06429">
    <property type="entry name" value="Flg_bbr_C"/>
    <property type="match status" value="1"/>
</dbReference>
<accession>A0A521CHL8</accession>
<feature type="domain" description="Flagellar basal body rod protein N-terminal" evidence="7">
    <location>
        <begin position="7"/>
        <end position="37"/>
    </location>
</feature>
<feature type="domain" description="Flagellar hook protein FlgE/F/G-like D1" evidence="9">
    <location>
        <begin position="100"/>
        <end position="163"/>
    </location>
</feature>
<dbReference type="Pfam" id="PF22692">
    <property type="entry name" value="LlgE_F_G_D1"/>
    <property type="match status" value="1"/>
</dbReference>
<evidence type="ECO:0000259" key="8">
    <source>
        <dbReference type="Pfam" id="PF06429"/>
    </source>
</evidence>
<keyword evidence="4 6" id="KW-0975">Bacterial flagellum</keyword>
<organism evidence="10 11">
    <name type="scientific">Fodinibius sediminis</name>
    <dbReference type="NCBI Taxonomy" id="1214077"/>
    <lineage>
        <taxon>Bacteria</taxon>
        <taxon>Pseudomonadati</taxon>
        <taxon>Balneolota</taxon>
        <taxon>Balneolia</taxon>
        <taxon>Balneolales</taxon>
        <taxon>Balneolaceae</taxon>
        <taxon>Fodinibius</taxon>
    </lineage>
</organism>
<evidence type="ECO:0000259" key="9">
    <source>
        <dbReference type="Pfam" id="PF22692"/>
    </source>
</evidence>
<dbReference type="PANTHER" id="PTHR30435">
    <property type="entry name" value="FLAGELLAR PROTEIN"/>
    <property type="match status" value="1"/>
</dbReference>
<dbReference type="InterPro" id="IPR037925">
    <property type="entry name" value="FlgE/F/G-like"/>
</dbReference>
<evidence type="ECO:0000313" key="11">
    <source>
        <dbReference type="Proteomes" id="UP000317593"/>
    </source>
</evidence>
<dbReference type="NCBIfam" id="TIGR02488">
    <property type="entry name" value="flgG_G_neg"/>
    <property type="match status" value="1"/>
</dbReference>
<dbReference type="EMBL" id="FXTH01000006">
    <property type="protein sequence ID" value="SMO58924.1"/>
    <property type="molecule type" value="Genomic_DNA"/>
</dbReference>
<keyword evidence="10" id="KW-0966">Cell projection</keyword>
<evidence type="ECO:0000256" key="5">
    <source>
        <dbReference type="NCBIfam" id="TIGR02488"/>
    </source>
</evidence>
<evidence type="ECO:0000256" key="4">
    <source>
        <dbReference type="ARBA" id="ARBA00023143"/>
    </source>
</evidence>
<feature type="domain" description="Flagellar basal-body/hook protein C-terminal" evidence="8">
    <location>
        <begin position="219"/>
        <end position="263"/>
    </location>
</feature>
<evidence type="ECO:0000256" key="1">
    <source>
        <dbReference type="ARBA" id="ARBA00004117"/>
    </source>
</evidence>
<dbReference type="InterPro" id="IPR053967">
    <property type="entry name" value="LlgE_F_G-like_D1"/>
</dbReference>
<dbReference type="InterPro" id="IPR001444">
    <property type="entry name" value="Flag_bb_rod_N"/>
</dbReference>
<keyword evidence="11" id="KW-1185">Reference proteome</keyword>
<dbReference type="GO" id="GO:0071978">
    <property type="term" value="P:bacterial-type flagellum-dependent swarming motility"/>
    <property type="evidence" value="ECO:0007669"/>
    <property type="project" value="TreeGrafter"/>
</dbReference>
<dbReference type="AlphaFoldDB" id="A0A521CHL8"/>
<gene>
    <name evidence="10" type="ORF">SAMN06265218_10690</name>
</gene>
<comment type="subcellular location">
    <subcellularLocation>
        <location evidence="1 6">Bacterial flagellum basal body</location>
    </subcellularLocation>
</comment>
<dbReference type="InterPro" id="IPR020013">
    <property type="entry name" value="Flagellar_FlgE/F/G"/>
</dbReference>
<dbReference type="NCBIfam" id="TIGR03506">
    <property type="entry name" value="FlgEFG_subfam"/>
    <property type="match status" value="2"/>
</dbReference>
<evidence type="ECO:0000256" key="2">
    <source>
        <dbReference type="ARBA" id="ARBA00009677"/>
    </source>
</evidence>
<keyword evidence="10" id="KW-0282">Flagellum</keyword>
<dbReference type="InterPro" id="IPR012834">
    <property type="entry name" value="FlgG_G_neg"/>
</dbReference>
<dbReference type="PANTHER" id="PTHR30435:SF19">
    <property type="entry name" value="FLAGELLAR BASAL-BODY ROD PROTEIN FLGG"/>
    <property type="match status" value="1"/>
</dbReference>
<evidence type="ECO:0000256" key="6">
    <source>
        <dbReference type="RuleBase" id="RU362116"/>
    </source>
</evidence>
<protein>
    <recommendedName>
        <fullName evidence="3 5">Flagellar basal-body rod protein FlgG</fullName>
    </recommendedName>
</protein>
<keyword evidence="10" id="KW-0969">Cilium</keyword>
<dbReference type="SUPFAM" id="SSF117143">
    <property type="entry name" value="Flagellar hook protein flgE"/>
    <property type="match status" value="1"/>
</dbReference>
<dbReference type="GO" id="GO:0009426">
    <property type="term" value="C:bacterial-type flagellum basal body, distal rod"/>
    <property type="evidence" value="ECO:0007669"/>
    <property type="project" value="UniProtKB-UniRule"/>
</dbReference>
<proteinExistence type="inferred from homology"/>
<dbReference type="InterPro" id="IPR010930">
    <property type="entry name" value="Flg_bb/hook_C_dom"/>
</dbReference>
<dbReference type="OrthoDB" id="9804559at2"/>
<evidence type="ECO:0000259" key="7">
    <source>
        <dbReference type="Pfam" id="PF00460"/>
    </source>
</evidence>
<dbReference type="Pfam" id="PF00460">
    <property type="entry name" value="Flg_bb_rod"/>
    <property type="match status" value="1"/>
</dbReference>
<reference evidence="10 11" key="1">
    <citation type="submission" date="2017-05" db="EMBL/GenBank/DDBJ databases">
        <authorList>
            <person name="Varghese N."/>
            <person name="Submissions S."/>
        </authorList>
    </citation>
    <scope>NUCLEOTIDE SEQUENCE [LARGE SCALE GENOMIC DNA]</scope>
    <source>
        <strain evidence="10 11">DSM 21194</strain>
    </source>
</reference>
<evidence type="ECO:0000256" key="3">
    <source>
        <dbReference type="ARBA" id="ARBA00017948"/>
    </source>
</evidence>
<evidence type="ECO:0000313" key="10">
    <source>
        <dbReference type="EMBL" id="SMO58924.1"/>
    </source>
</evidence>
<name>A0A521CHL8_9BACT</name>
<sequence>MPISRALSTAALGMSAQQKTVDNIANNLANVSTTGFKRSTIAFQDLFYQNIATSKRGGSMADGSSGGGRLQMGHGAKPAATVRNFSQGSVQETGGSLDLAINGTGFFQVEMPDGSISYTRDGNFTMDANGRLVTQSGLPLADQIDIPEDTVGVQISQDGIVTAKLDGDRGTIDLGQIELAKFVNPGGLEALGDNLFGTTETSGMPFYGTPGMEGFGGLQQGFLEQSNVDIVTEMVSLIEAQRAYETNSKMVQTAEDMMAMTNSIKR</sequence>
<comment type="similarity">
    <text evidence="2 6">Belongs to the flagella basal body rod proteins family.</text>
</comment>
<dbReference type="Proteomes" id="UP000317593">
    <property type="component" value="Unassembled WGS sequence"/>
</dbReference>